<dbReference type="AlphaFoldDB" id="A0A9P4JLI3"/>
<dbReference type="Proteomes" id="UP000799536">
    <property type="component" value="Unassembled WGS sequence"/>
</dbReference>
<gene>
    <name evidence="1" type="ORF">GQ43DRAFT_489530</name>
</gene>
<proteinExistence type="predicted"/>
<evidence type="ECO:0000313" key="1">
    <source>
        <dbReference type="EMBL" id="KAF2200396.1"/>
    </source>
</evidence>
<dbReference type="EMBL" id="ML994025">
    <property type="protein sequence ID" value="KAF2200396.1"/>
    <property type="molecule type" value="Genomic_DNA"/>
</dbReference>
<keyword evidence="2" id="KW-1185">Reference proteome</keyword>
<accession>A0A9P4JLI3</accession>
<sequence length="144" mass="16116">MVRSACTANHTPRPKRSVYYPIDKSIWRTTVLGRERKLRRLWRAVYRGLSVDGEDEADRDVFSESGGWGERGVVFEGVAGVFQTMTDVLEEAEEEGLGNVDGVVGELRRELLGLSALFPEATSQQFHGKRSSYGSFTAMQLLTE</sequence>
<reference evidence="1" key="1">
    <citation type="journal article" date="2020" name="Stud. Mycol.">
        <title>101 Dothideomycetes genomes: a test case for predicting lifestyles and emergence of pathogens.</title>
        <authorList>
            <person name="Haridas S."/>
            <person name="Albert R."/>
            <person name="Binder M."/>
            <person name="Bloem J."/>
            <person name="Labutti K."/>
            <person name="Salamov A."/>
            <person name="Andreopoulos B."/>
            <person name="Baker S."/>
            <person name="Barry K."/>
            <person name="Bills G."/>
            <person name="Bluhm B."/>
            <person name="Cannon C."/>
            <person name="Castanera R."/>
            <person name="Culley D."/>
            <person name="Daum C."/>
            <person name="Ezra D."/>
            <person name="Gonzalez J."/>
            <person name="Henrissat B."/>
            <person name="Kuo A."/>
            <person name="Liang C."/>
            <person name="Lipzen A."/>
            <person name="Lutzoni F."/>
            <person name="Magnuson J."/>
            <person name="Mondo S."/>
            <person name="Nolan M."/>
            <person name="Ohm R."/>
            <person name="Pangilinan J."/>
            <person name="Park H.-J."/>
            <person name="Ramirez L."/>
            <person name="Alfaro M."/>
            <person name="Sun H."/>
            <person name="Tritt A."/>
            <person name="Yoshinaga Y."/>
            <person name="Zwiers L.-H."/>
            <person name="Turgeon B."/>
            <person name="Goodwin S."/>
            <person name="Spatafora J."/>
            <person name="Crous P."/>
            <person name="Grigoriev I."/>
        </authorList>
    </citation>
    <scope>NUCLEOTIDE SEQUENCE</scope>
    <source>
        <strain evidence="1">ATCC 74209</strain>
    </source>
</reference>
<organism evidence="1 2">
    <name type="scientific">Delitschia confertaspora ATCC 74209</name>
    <dbReference type="NCBI Taxonomy" id="1513339"/>
    <lineage>
        <taxon>Eukaryota</taxon>
        <taxon>Fungi</taxon>
        <taxon>Dikarya</taxon>
        <taxon>Ascomycota</taxon>
        <taxon>Pezizomycotina</taxon>
        <taxon>Dothideomycetes</taxon>
        <taxon>Pleosporomycetidae</taxon>
        <taxon>Pleosporales</taxon>
        <taxon>Delitschiaceae</taxon>
        <taxon>Delitschia</taxon>
    </lineage>
</organism>
<protein>
    <submittedName>
        <fullName evidence="1">Uncharacterized protein</fullName>
    </submittedName>
</protein>
<comment type="caution">
    <text evidence="1">The sequence shown here is derived from an EMBL/GenBank/DDBJ whole genome shotgun (WGS) entry which is preliminary data.</text>
</comment>
<evidence type="ECO:0000313" key="2">
    <source>
        <dbReference type="Proteomes" id="UP000799536"/>
    </source>
</evidence>
<name>A0A9P4JLI3_9PLEO</name>